<proteinExistence type="predicted"/>
<dbReference type="Gene3D" id="3.20.20.370">
    <property type="entry name" value="Glycoside hydrolase/deacetylase"/>
    <property type="match status" value="1"/>
</dbReference>
<dbReference type="InterPro" id="IPR011330">
    <property type="entry name" value="Glyco_hydro/deAcase_b/a-brl"/>
</dbReference>
<evidence type="ECO:0000313" key="2">
    <source>
        <dbReference type="Proteomes" id="UP000282321"/>
    </source>
</evidence>
<comment type="caution">
    <text evidence="1">The sequence shown here is derived from an EMBL/GenBank/DDBJ whole genome shotgun (WGS) entry which is preliminary data.</text>
</comment>
<accession>A0A660SD10</accession>
<dbReference type="SUPFAM" id="SSF88713">
    <property type="entry name" value="Glycoside hydrolase/deacetylase"/>
    <property type="match status" value="1"/>
</dbReference>
<gene>
    <name evidence="1" type="ORF">DRP44_01040</name>
</gene>
<name>A0A660SD10_UNCT6</name>
<dbReference type="AlphaFoldDB" id="A0A660SD10"/>
<dbReference type="Proteomes" id="UP000282321">
    <property type="component" value="Unassembled WGS sequence"/>
</dbReference>
<sequence length="431" mass="50299">MVDSLRELLYISGLQYLKNAEEISLGYKTTNKKKHNIVFDNSTNRINIKINGEKLLAFGSTDYPSRVSGNKIYFFNIPKTIEAYLSCNFSTSSKPSVNIIADFFRETVVNFLSSKNIFIPIIYPLPDNLPVLFVSHDIDLLRYSKFYDIFRPNKFKKISDFLALFNPRYDRYWNIDRIIQWEKENSIKSTYFFITRSKDKHARRYSLTEAKPTIELLKKNNIEIGLHLPDFEKIDSESVSREIKIITKYASVKGVRKHYLTDDFLGYINALNGSGINYDSTAGFRNQIGFKIGTSYPIWYGDVLEIPLLIMDSALMKSKGTPEELMELLDKYGGIFSVLFHNHILAPEYKNWWLQIKNLIDEFRSKSPISMSGLDLLNWRKQIDSLEINLKKNKLIIKTEKHLSNYPVTIEYNGQKYRFFTGEVNHEKNIH</sequence>
<dbReference type="EMBL" id="QNBC01000007">
    <property type="protein sequence ID" value="RKX67881.1"/>
    <property type="molecule type" value="Genomic_DNA"/>
</dbReference>
<organism evidence="1 2">
    <name type="scientific">candidate division TA06 bacterium</name>
    <dbReference type="NCBI Taxonomy" id="2250710"/>
    <lineage>
        <taxon>Bacteria</taxon>
        <taxon>Bacteria division TA06</taxon>
    </lineage>
</organism>
<dbReference type="Pfam" id="PF22537">
    <property type="entry name" value="WbmS-like"/>
    <property type="match status" value="1"/>
</dbReference>
<protein>
    <recommendedName>
        <fullName evidence="3">NodB homology domain-containing protein</fullName>
    </recommendedName>
</protein>
<evidence type="ECO:0000313" key="1">
    <source>
        <dbReference type="EMBL" id="RKX67881.1"/>
    </source>
</evidence>
<evidence type="ECO:0008006" key="3">
    <source>
        <dbReference type="Google" id="ProtNLM"/>
    </source>
</evidence>
<reference evidence="1 2" key="1">
    <citation type="submission" date="2018-06" db="EMBL/GenBank/DDBJ databases">
        <title>Extensive metabolic versatility and redundancy in microbially diverse, dynamic hydrothermal sediments.</title>
        <authorList>
            <person name="Dombrowski N."/>
            <person name="Teske A."/>
            <person name="Baker B.J."/>
        </authorList>
    </citation>
    <scope>NUCLEOTIDE SEQUENCE [LARGE SCALE GENOMIC DNA]</scope>
    <source>
        <strain evidence="1">B35_G9</strain>
    </source>
</reference>
<dbReference type="GO" id="GO:0005975">
    <property type="term" value="P:carbohydrate metabolic process"/>
    <property type="evidence" value="ECO:0007669"/>
    <property type="project" value="InterPro"/>
</dbReference>
<dbReference type="InterPro" id="IPR054492">
    <property type="entry name" value="WbmS-like"/>
</dbReference>